<feature type="domain" description="Epoxide hydrolase N-terminal" evidence="4">
    <location>
        <begin position="4"/>
        <end position="120"/>
    </location>
</feature>
<evidence type="ECO:0000313" key="6">
    <source>
        <dbReference type="Proteomes" id="UP001500443"/>
    </source>
</evidence>
<dbReference type="RefSeq" id="WP_344291979.1">
    <property type="nucleotide sequence ID" value="NZ_BAAAPF010000187.1"/>
</dbReference>
<dbReference type="PRINTS" id="PR00412">
    <property type="entry name" value="EPOXHYDRLASE"/>
</dbReference>
<dbReference type="PIRSF" id="PIRSF001112">
    <property type="entry name" value="Epoxide_hydrolase"/>
    <property type="match status" value="1"/>
</dbReference>
<protein>
    <recommendedName>
        <fullName evidence="4">Epoxide hydrolase N-terminal domain-containing protein</fullName>
    </recommendedName>
</protein>
<dbReference type="Gene3D" id="3.40.50.1820">
    <property type="entry name" value="alpha/beta hydrolase"/>
    <property type="match status" value="1"/>
</dbReference>
<dbReference type="InterPro" id="IPR029058">
    <property type="entry name" value="AB_hydrolase_fold"/>
</dbReference>
<dbReference type="PANTHER" id="PTHR21661">
    <property type="entry name" value="EPOXIDE HYDROLASE 1-RELATED"/>
    <property type="match status" value="1"/>
</dbReference>
<keyword evidence="2" id="KW-0058">Aromatic hydrocarbons catabolism</keyword>
<evidence type="ECO:0000259" key="4">
    <source>
        <dbReference type="Pfam" id="PF06441"/>
    </source>
</evidence>
<keyword evidence="3" id="KW-0378">Hydrolase</keyword>
<proteinExistence type="inferred from homology"/>
<dbReference type="PANTHER" id="PTHR21661:SF35">
    <property type="entry name" value="EPOXIDE HYDROLASE"/>
    <property type="match status" value="1"/>
</dbReference>
<dbReference type="InterPro" id="IPR010497">
    <property type="entry name" value="Epoxide_hydro_N"/>
</dbReference>
<dbReference type="SUPFAM" id="SSF53474">
    <property type="entry name" value="alpha/beta-Hydrolases"/>
    <property type="match status" value="1"/>
</dbReference>
<evidence type="ECO:0000256" key="2">
    <source>
        <dbReference type="ARBA" id="ARBA00022797"/>
    </source>
</evidence>
<dbReference type="InterPro" id="IPR000639">
    <property type="entry name" value="Epox_hydrolase-like"/>
</dbReference>
<dbReference type="Proteomes" id="UP001500443">
    <property type="component" value="Unassembled WGS sequence"/>
</dbReference>
<organism evidence="5 6">
    <name type="scientific">Streptomyces synnematoformans</name>
    <dbReference type="NCBI Taxonomy" id="415721"/>
    <lineage>
        <taxon>Bacteria</taxon>
        <taxon>Bacillati</taxon>
        <taxon>Actinomycetota</taxon>
        <taxon>Actinomycetes</taxon>
        <taxon>Kitasatosporales</taxon>
        <taxon>Streptomycetaceae</taxon>
        <taxon>Streptomyces</taxon>
    </lineage>
</organism>
<dbReference type="Pfam" id="PF06441">
    <property type="entry name" value="EHN"/>
    <property type="match status" value="1"/>
</dbReference>
<gene>
    <name evidence="5" type="ORF">GCM10009802_46880</name>
</gene>
<evidence type="ECO:0000256" key="3">
    <source>
        <dbReference type="ARBA" id="ARBA00022801"/>
    </source>
</evidence>
<dbReference type="EMBL" id="BAAAPF010000187">
    <property type="protein sequence ID" value="GAA2137655.1"/>
    <property type="molecule type" value="Genomic_DNA"/>
</dbReference>
<comment type="similarity">
    <text evidence="1">Belongs to the peptidase S33 family.</text>
</comment>
<name>A0ABP5KVF4_9ACTN</name>
<dbReference type="InterPro" id="IPR016292">
    <property type="entry name" value="Epoxide_hydrolase"/>
</dbReference>
<reference evidence="6" key="1">
    <citation type="journal article" date="2019" name="Int. J. Syst. Evol. Microbiol.">
        <title>The Global Catalogue of Microorganisms (GCM) 10K type strain sequencing project: providing services to taxonomists for standard genome sequencing and annotation.</title>
        <authorList>
            <consortium name="The Broad Institute Genomics Platform"/>
            <consortium name="The Broad Institute Genome Sequencing Center for Infectious Disease"/>
            <person name="Wu L."/>
            <person name="Ma J."/>
        </authorList>
    </citation>
    <scope>NUCLEOTIDE SEQUENCE [LARGE SCALE GENOMIC DNA]</scope>
    <source>
        <strain evidence="6">JCM 15481</strain>
    </source>
</reference>
<evidence type="ECO:0000256" key="1">
    <source>
        <dbReference type="ARBA" id="ARBA00010088"/>
    </source>
</evidence>
<evidence type="ECO:0000313" key="5">
    <source>
        <dbReference type="EMBL" id="GAA2137655.1"/>
    </source>
</evidence>
<comment type="caution">
    <text evidence="5">The sequence shown here is derived from an EMBL/GenBank/DDBJ whole genome shotgun (WGS) entry which is preliminary data.</text>
</comment>
<sequence length="377" mass="42281">MSEIKPFRIDIPQSELDDLRDRLVRTRFAEELPPDPDAVQTGPVPPGWERGVPLAYVRDLVERWRTTYDWRAHEARLNEHPQFTTEIDGQNVHFAHVRSPHPDATPLILTHGWPNTFVEYLGLVDELTDPEDPADAFHVVIPDLPGFGFSGPTHEAGWNRHRIAAAWAELMRRLGYERYGVHGNDAGAYVAPEQGRQNPDNVIGVHVNQLFSFPDGTPGEFDGLTEQELGMLQFLQSFNAEMSAFADLQATKPQNLAHALADSPAGQLAWIGQLLGNAVDPDTVLTIATIYWLTNTAASSARLYYEDRHTEHPAEPTTAPTALASFAYDFRPVRKFAERDHAAIVSWSEFDRGSHWAAHDAPDLLVADLRRFFRGRG</sequence>
<keyword evidence="6" id="KW-1185">Reference proteome</keyword>
<accession>A0ABP5KVF4</accession>